<evidence type="ECO:0000313" key="2">
    <source>
        <dbReference type="EMBL" id="WNZ27725.1"/>
    </source>
</evidence>
<sequence>MEPNVKEQQIEINGLTIAYLVSDHPEVEQSAPPLVLLHGNGESAFDWMWVLPKLACRYRVYALDSPGTGQSSKPDRAYSLDFLTRVVLDFLEALNLERAILVGNSLGGLIALRIALNDPEKVAALILVDSAGLGEAINPLLSQMTLPVYGEAAIAWSKPILNAKLRVWARTALLFANPLTAPQDWITVQEKLTQTPGFLEATLSSLRAIANPFRQNCILLDDLPQLQMPTQIIWGEKDLILPKYQAEDAVRRRQKGQLSIIPNAGHVPHIEQPDLFVEAINRFLNQLSYTISL</sequence>
<dbReference type="PANTHER" id="PTHR46438">
    <property type="entry name" value="ALPHA/BETA-HYDROLASES SUPERFAMILY PROTEIN"/>
    <property type="match status" value="1"/>
</dbReference>
<feature type="domain" description="AB hydrolase-1" evidence="1">
    <location>
        <begin position="32"/>
        <end position="273"/>
    </location>
</feature>
<dbReference type="PRINTS" id="PR00111">
    <property type="entry name" value="ABHYDROLASE"/>
</dbReference>
<dbReference type="PANTHER" id="PTHR46438:SF11">
    <property type="entry name" value="LIPASE-RELATED"/>
    <property type="match status" value="1"/>
</dbReference>
<dbReference type="AlphaFoldDB" id="A0AA96WMW2"/>
<protein>
    <submittedName>
        <fullName evidence="2">Alpha/beta fold hydrolase</fullName>
    </submittedName>
</protein>
<keyword evidence="2" id="KW-0378">Hydrolase</keyword>
<dbReference type="GO" id="GO:0016787">
    <property type="term" value="F:hydrolase activity"/>
    <property type="evidence" value="ECO:0007669"/>
    <property type="project" value="UniProtKB-KW"/>
</dbReference>
<dbReference type="SUPFAM" id="SSF53474">
    <property type="entry name" value="alpha/beta-Hydrolases"/>
    <property type="match status" value="1"/>
</dbReference>
<evidence type="ECO:0000259" key="1">
    <source>
        <dbReference type="Pfam" id="PF00561"/>
    </source>
</evidence>
<proteinExistence type="predicted"/>
<organism evidence="2">
    <name type="scientific">Leptolyngbya sp. NK1-12</name>
    <dbReference type="NCBI Taxonomy" id="2547451"/>
    <lineage>
        <taxon>Bacteria</taxon>
        <taxon>Bacillati</taxon>
        <taxon>Cyanobacteriota</taxon>
        <taxon>Cyanophyceae</taxon>
        <taxon>Leptolyngbyales</taxon>
        <taxon>Leptolyngbyaceae</taxon>
        <taxon>Leptolyngbya group</taxon>
        <taxon>Leptolyngbya</taxon>
    </lineage>
</organism>
<name>A0AA96WMW2_9CYAN</name>
<dbReference type="InterPro" id="IPR000073">
    <property type="entry name" value="AB_hydrolase_1"/>
</dbReference>
<dbReference type="InterPro" id="IPR029058">
    <property type="entry name" value="AB_hydrolase_fold"/>
</dbReference>
<dbReference type="RefSeq" id="WP_316436174.1">
    <property type="nucleotide sequence ID" value="NZ_CP053587.1"/>
</dbReference>
<gene>
    <name evidence="2" type="ORF">HJG54_33310</name>
</gene>
<accession>A0AA96WMW2</accession>
<dbReference type="Pfam" id="PF00561">
    <property type="entry name" value="Abhydrolase_1"/>
    <property type="match status" value="1"/>
</dbReference>
<dbReference type="EMBL" id="CP053587">
    <property type="protein sequence ID" value="WNZ27725.1"/>
    <property type="molecule type" value="Genomic_DNA"/>
</dbReference>
<reference evidence="2" key="1">
    <citation type="submission" date="2020-05" db="EMBL/GenBank/DDBJ databases">
        <authorList>
            <person name="Zhu T."/>
            <person name="Keshari N."/>
            <person name="Lu X."/>
        </authorList>
    </citation>
    <scope>NUCLEOTIDE SEQUENCE</scope>
    <source>
        <strain evidence="2">NK1-12</strain>
    </source>
</reference>
<dbReference type="Gene3D" id="3.40.50.1820">
    <property type="entry name" value="alpha/beta hydrolase"/>
    <property type="match status" value="1"/>
</dbReference>
<dbReference type="PRINTS" id="PR00412">
    <property type="entry name" value="EPOXHYDRLASE"/>
</dbReference>
<dbReference type="InterPro" id="IPR000639">
    <property type="entry name" value="Epox_hydrolase-like"/>
</dbReference>